<reference evidence="2" key="1">
    <citation type="submission" date="2023-08" db="EMBL/GenBank/DDBJ databases">
        <authorList>
            <person name="Audoor S."/>
            <person name="Bilcke G."/>
        </authorList>
    </citation>
    <scope>NUCLEOTIDE SEQUENCE</scope>
</reference>
<keyword evidence="3" id="KW-1185">Reference proteome</keyword>
<sequence length="265" mass="28581">MVATIGSETFTFEVASTSIRFSGIRVFKASERAVYSASSVEDAILVCREDLQVTGQPASLMTNPVRDLTEVGSASGSTLKSPQKSASTNISKVQQHSNNGSIIPLFIHRFSLRIGSKRASGWGAIRLAIGHSSGNKNLVNQTSLAQIQGRVVGRLSDQRLGDQRHQFLHHQRTGPPSFQVPGMILDLASDIGTSFQSVGILDGLDFVRRWIREKTLWSLNPFGIESVEEGSEVSVVVVGRSKVSLGFNESIGSFSGSGTFGTARW</sequence>
<dbReference type="AlphaFoldDB" id="A0AAD2G1W0"/>
<accession>A0AAD2G1W0</accession>
<evidence type="ECO:0000256" key="1">
    <source>
        <dbReference type="SAM" id="MobiDB-lite"/>
    </source>
</evidence>
<dbReference type="Proteomes" id="UP001295423">
    <property type="component" value="Unassembled WGS sequence"/>
</dbReference>
<comment type="caution">
    <text evidence="2">The sequence shown here is derived from an EMBL/GenBank/DDBJ whole genome shotgun (WGS) entry which is preliminary data.</text>
</comment>
<evidence type="ECO:0000313" key="2">
    <source>
        <dbReference type="EMBL" id="CAJ1959918.1"/>
    </source>
</evidence>
<proteinExistence type="predicted"/>
<gene>
    <name evidence="2" type="ORF">CYCCA115_LOCUS18335</name>
</gene>
<evidence type="ECO:0000313" key="3">
    <source>
        <dbReference type="Proteomes" id="UP001295423"/>
    </source>
</evidence>
<feature type="region of interest" description="Disordered" evidence="1">
    <location>
        <begin position="71"/>
        <end position="90"/>
    </location>
</feature>
<protein>
    <submittedName>
        <fullName evidence="2">Uncharacterized protein</fullName>
    </submittedName>
</protein>
<dbReference type="EMBL" id="CAKOGP040002031">
    <property type="protein sequence ID" value="CAJ1959918.1"/>
    <property type="molecule type" value="Genomic_DNA"/>
</dbReference>
<name>A0AAD2G1W0_9STRA</name>
<organism evidence="2 3">
    <name type="scientific">Cylindrotheca closterium</name>
    <dbReference type="NCBI Taxonomy" id="2856"/>
    <lineage>
        <taxon>Eukaryota</taxon>
        <taxon>Sar</taxon>
        <taxon>Stramenopiles</taxon>
        <taxon>Ochrophyta</taxon>
        <taxon>Bacillariophyta</taxon>
        <taxon>Bacillariophyceae</taxon>
        <taxon>Bacillariophycidae</taxon>
        <taxon>Bacillariales</taxon>
        <taxon>Bacillariaceae</taxon>
        <taxon>Cylindrotheca</taxon>
    </lineage>
</organism>
<feature type="compositionally biased region" description="Polar residues" evidence="1">
    <location>
        <begin position="72"/>
        <end position="90"/>
    </location>
</feature>